<dbReference type="STRING" id="1798497.A3D71_00365"/>
<evidence type="ECO:0000313" key="1">
    <source>
        <dbReference type="EMBL" id="OGG65540.1"/>
    </source>
</evidence>
<proteinExistence type="predicted"/>
<accession>A0A1F6DW89</accession>
<dbReference type="AlphaFoldDB" id="A0A1F6DW89"/>
<dbReference type="EMBL" id="MFLK01000044">
    <property type="protein sequence ID" value="OGG65540.1"/>
    <property type="molecule type" value="Genomic_DNA"/>
</dbReference>
<protein>
    <submittedName>
        <fullName evidence="1">Uncharacterized protein</fullName>
    </submittedName>
</protein>
<gene>
    <name evidence="1" type="ORF">A3D71_00365</name>
</gene>
<sequence length="194" mass="21094">MRRMKVFLFVVLFIVLPQFATALLVTKPVTINGDLNVTGALSKSSGSFVIDHPLDPKNKLLYHSFVESPEVKNVYVGRATLDDAGEATIQLPSYFLALNKDFRYFATPVGNSMPDLYLSIEVKPRIFGLVGAPVFTIAGGAPGGYVSWMVTGVRHDAYILANPVIPVVEKAPGTPYAQGMYVHPGLYATSTNQK</sequence>
<dbReference type="Proteomes" id="UP000177652">
    <property type="component" value="Unassembled WGS sequence"/>
</dbReference>
<organism evidence="1 2">
    <name type="scientific">Candidatus Kaiserbacteria bacterium RIFCSPHIGHO2_02_FULL_55_20</name>
    <dbReference type="NCBI Taxonomy" id="1798497"/>
    <lineage>
        <taxon>Bacteria</taxon>
        <taxon>Candidatus Kaiseribacteriota</taxon>
    </lineage>
</organism>
<evidence type="ECO:0000313" key="2">
    <source>
        <dbReference type="Proteomes" id="UP000177652"/>
    </source>
</evidence>
<name>A0A1F6DW89_9BACT</name>
<comment type="caution">
    <text evidence="1">The sequence shown here is derived from an EMBL/GenBank/DDBJ whole genome shotgun (WGS) entry which is preliminary data.</text>
</comment>
<reference evidence="1 2" key="1">
    <citation type="journal article" date="2016" name="Nat. Commun.">
        <title>Thousands of microbial genomes shed light on interconnected biogeochemical processes in an aquifer system.</title>
        <authorList>
            <person name="Anantharaman K."/>
            <person name="Brown C.T."/>
            <person name="Hug L.A."/>
            <person name="Sharon I."/>
            <person name="Castelle C.J."/>
            <person name="Probst A.J."/>
            <person name="Thomas B.C."/>
            <person name="Singh A."/>
            <person name="Wilkins M.J."/>
            <person name="Karaoz U."/>
            <person name="Brodie E.L."/>
            <person name="Williams K.H."/>
            <person name="Hubbard S.S."/>
            <person name="Banfield J.F."/>
        </authorList>
    </citation>
    <scope>NUCLEOTIDE SEQUENCE [LARGE SCALE GENOMIC DNA]</scope>
</reference>